<evidence type="ECO:0000313" key="1">
    <source>
        <dbReference type="EMBL" id="PPQ88106.1"/>
    </source>
</evidence>
<name>A0A409XBG9_PSICY</name>
<organism evidence="1 2">
    <name type="scientific">Psilocybe cyanescens</name>
    <dbReference type="NCBI Taxonomy" id="93625"/>
    <lineage>
        <taxon>Eukaryota</taxon>
        <taxon>Fungi</taxon>
        <taxon>Dikarya</taxon>
        <taxon>Basidiomycota</taxon>
        <taxon>Agaricomycotina</taxon>
        <taxon>Agaricomycetes</taxon>
        <taxon>Agaricomycetidae</taxon>
        <taxon>Agaricales</taxon>
        <taxon>Agaricineae</taxon>
        <taxon>Strophariaceae</taxon>
        <taxon>Psilocybe</taxon>
    </lineage>
</organism>
<protein>
    <submittedName>
        <fullName evidence="1">Uncharacterized protein</fullName>
    </submittedName>
</protein>
<evidence type="ECO:0000313" key="2">
    <source>
        <dbReference type="Proteomes" id="UP000283269"/>
    </source>
</evidence>
<dbReference type="OrthoDB" id="2787676at2759"/>
<dbReference type="AlphaFoldDB" id="A0A409XBG9"/>
<sequence>MQKALGAAFTSLLEKNGWQKLSNPTVSRGATAVPRSQTAIARIGLRLDYNDFIEKGDDKTKWHQFKLQVNAGDTIPNAFKNWRDKQEKGTHAVMATVEVRDGADKDEVEAALKDATKDVRGV</sequence>
<dbReference type="EMBL" id="NHYD01002153">
    <property type="protein sequence ID" value="PPQ88106.1"/>
    <property type="molecule type" value="Genomic_DNA"/>
</dbReference>
<keyword evidence="2" id="KW-1185">Reference proteome</keyword>
<accession>A0A409XBG9</accession>
<dbReference type="InParanoid" id="A0A409XBG9"/>
<gene>
    <name evidence="1" type="ORF">CVT25_014402</name>
</gene>
<comment type="caution">
    <text evidence="1">The sequence shown here is derived from an EMBL/GenBank/DDBJ whole genome shotgun (WGS) entry which is preliminary data.</text>
</comment>
<reference evidence="1 2" key="1">
    <citation type="journal article" date="2018" name="Evol. Lett.">
        <title>Horizontal gene cluster transfer increased hallucinogenic mushroom diversity.</title>
        <authorList>
            <person name="Reynolds H.T."/>
            <person name="Vijayakumar V."/>
            <person name="Gluck-Thaler E."/>
            <person name="Korotkin H.B."/>
            <person name="Matheny P.B."/>
            <person name="Slot J.C."/>
        </authorList>
    </citation>
    <scope>NUCLEOTIDE SEQUENCE [LARGE SCALE GENOMIC DNA]</scope>
    <source>
        <strain evidence="1 2">2631</strain>
    </source>
</reference>
<proteinExistence type="predicted"/>
<dbReference type="Proteomes" id="UP000283269">
    <property type="component" value="Unassembled WGS sequence"/>
</dbReference>